<dbReference type="Gene3D" id="1.10.150.130">
    <property type="match status" value="1"/>
</dbReference>
<keyword evidence="3" id="KW-0233">DNA recombination</keyword>
<reference evidence="5 6" key="1">
    <citation type="submission" date="2018-08" db="EMBL/GenBank/DDBJ databases">
        <title>A genome reference for cultivated species of the human gut microbiota.</title>
        <authorList>
            <person name="Zou Y."/>
            <person name="Xue W."/>
            <person name="Luo G."/>
        </authorList>
    </citation>
    <scope>NUCLEOTIDE SEQUENCE [LARGE SCALE GENOMIC DNA]</scope>
    <source>
        <strain evidence="5 6">AF45-14BH</strain>
    </source>
</reference>
<dbReference type="InterPro" id="IPR010998">
    <property type="entry name" value="Integrase_recombinase_N"/>
</dbReference>
<gene>
    <name evidence="5" type="ORF">DW068_05465</name>
</gene>
<comment type="similarity">
    <text evidence="1">Belongs to the 'phage' integrase family.</text>
</comment>
<dbReference type="GO" id="GO:0006310">
    <property type="term" value="P:DNA recombination"/>
    <property type="evidence" value="ECO:0007669"/>
    <property type="project" value="UniProtKB-KW"/>
</dbReference>
<dbReference type="Gene3D" id="1.10.443.10">
    <property type="entry name" value="Intergrase catalytic core"/>
    <property type="match status" value="1"/>
</dbReference>
<dbReference type="InterPro" id="IPR050090">
    <property type="entry name" value="Tyrosine_recombinase_XerCD"/>
</dbReference>
<dbReference type="PANTHER" id="PTHR30349">
    <property type="entry name" value="PHAGE INTEGRASE-RELATED"/>
    <property type="match status" value="1"/>
</dbReference>
<name>A0A415G8K3_9FIRM</name>
<proteinExistence type="inferred from homology"/>
<dbReference type="GO" id="GO:0003677">
    <property type="term" value="F:DNA binding"/>
    <property type="evidence" value="ECO:0007669"/>
    <property type="project" value="UniProtKB-KW"/>
</dbReference>
<evidence type="ECO:0000313" key="6">
    <source>
        <dbReference type="Proteomes" id="UP000283497"/>
    </source>
</evidence>
<protein>
    <submittedName>
        <fullName evidence="5">Site-specific integrase</fullName>
    </submittedName>
</protein>
<evidence type="ECO:0000259" key="4">
    <source>
        <dbReference type="PROSITE" id="PS51898"/>
    </source>
</evidence>
<dbReference type="RefSeq" id="WP_118314284.1">
    <property type="nucleotide sequence ID" value="NZ_CAJLIF010000004.1"/>
</dbReference>
<dbReference type="Proteomes" id="UP000283497">
    <property type="component" value="Unassembled WGS sequence"/>
</dbReference>
<evidence type="ECO:0000256" key="2">
    <source>
        <dbReference type="ARBA" id="ARBA00023125"/>
    </source>
</evidence>
<dbReference type="EMBL" id="QRNJ01000016">
    <property type="protein sequence ID" value="RHK40058.1"/>
    <property type="molecule type" value="Genomic_DNA"/>
</dbReference>
<dbReference type="PROSITE" id="PS51898">
    <property type="entry name" value="TYR_RECOMBINASE"/>
    <property type="match status" value="1"/>
</dbReference>
<dbReference type="SUPFAM" id="SSF56349">
    <property type="entry name" value="DNA breaking-rejoining enzymes"/>
    <property type="match status" value="1"/>
</dbReference>
<evidence type="ECO:0000256" key="3">
    <source>
        <dbReference type="ARBA" id="ARBA00023172"/>
    </source>
</evidence>
<feature type="domain" description="Tyr recombinase" evidence="4">
    <location>
        <begin position="217"/>
        <end position="422"/>
    </location>
</feature>
<organism evidence="5 6">
    <name type="scientific">Anaerobutyricum hallii</name>
    <dbReference type="NCBI Taxonomy" id="39488"/>
    <lineage>
        <taxon>Bacteria</taxon>
        <taxon>Bacillati</taxon>
        <taxon>Bacillota</taxon>
        <taxon>Clostridia</taxon>
        <taxon>Lachnospirales</taxon>
        <taxon>Lachnospiraceae</taxon>
        <taxon>Anaerobutyricum</taxon>
    </lineage>
</organism>
<comment type="caution">
    <text evidence="5">The sequence shown here is derived from an EMBL/GenBank/DDBJ whole genome shotgun (WGS) entry which is preliminary data.</text>
</comment>
<sequence length="472" mass="55200">MKEFNIDFEYAINNDIISIADVLENIEKMKREQILEQHGDLIKHYGNEWYFRIPDKSLKNGCFRRRSKNREYIENKLCDYFIELEKRQQADKEQNTMTLKELFYEFMEYKKSKVSGGTINRMMQDWKKFYEPHTEFIHKPFVEITKIDVDNLLNDIVNERTMKDKAFKNMCGVLKQTFEYAVNAEYIDKSPYRVEVNKKKITPTRKKANEKEVFTSKERDILIKEMERRIQNDPLNAVPLAIMLDFEIGVRCGELLALKESDIISENGTSKLYIHRQVVKENNITDLENIKQIGWNVVDYTKSDCGERKIPLTPKALEYIDRIRQINVLNGNQNKGFLFLTEDGTIITRDALDGQLRRGCAYAGIPIRSMHKIRKTYASTLYQRGVSITIISKLLGHADESTTMKHYIFNLKDETETDSLVLNALSSNIITNNLTTISREEISESVTDGDNKIISFEAIKKWKTPHKQRVSH</sequence>
<evidence type="ECO:0000256" key="1">
    <source>
        <dbReference type="ARBA" id="ARBA00008857"/>
    </source>
</evidence>
<dbReference type="InterPro" id="IPR002104">
    <property type="entry name" value="Integrase_catalytic"/>
</dbReference>
<dbReference type="InterPro" id="IPR011010">
    <property type="entry name" value="DNA_brk_join_enz"/>
</dbReference>
<accession>A0A415G8K3</accession>
<dbReference type="PANTHER" id="PTHR30349:SF41">
    <property type="entry name" value="INTEGRASE_RECOMBINASE PROTEIN MJ0367-RELATED"/>
    <property type="match status" value="1"/>
</dbReference>
<keyword evidence="2" id="KW-0238">DNA-binding</keyword>
<dbReference type="GO" id="GO:0015074">
    <property type="term" value="P:DNA integration"/>
    <property type="evidence" value="ECO:0007669"/>
    <property type="project" value="InterPro"/>
</dbReference>
<dbReference type="CDD" id="cd01189">
    <property type="entry name" value="INT_ICEBs1_C_like"/>
    <property type="match status" value="1"/>
</dbReference>
<dbReference type="InterPro" id="IPR013762">
    <property type="entry name" value="Integrase-like_cat_sf"/>
</dbReference>
<dbReference type="Pfam" id="PF00589">
    <property type="entry name" value="Phage_integrase"/>
    <property type="match status" value="1"/>
</dbReference>
<dbReference type="AlphaFoldDB" id="A0A415G8K3"/>
<evidence type="ECO:0000313" key="5">
    <source>
        <dbReference type="EMBL" id="RHK40058.1"/>
    </source>
</evidence>